<dbReference type="Pfam" id="PF00271">
    <property type="entry name" value="Helicase_C"/>
    <property type="match status" value="1"/>
</dbReference>
<evidence type="ECO:0000259" key="6">
    <source>
        <dbReference type="PROSITE" id="PS51194"/>
    </source>
</evidence>
<dbReference type="AlphaFoldDB" id="A0A1L6MW91"/>
<dbReference type="Proteomes" id="UP000185544">
    <property type="component" value="Chromosome"/>
</dbReference>
<feature type="compositionally biased region" description="Basic residues" evidence="3">
    <location>
        <begin position="143"/>
        <end position="154"/>
    </location>
</feature>
<evidence type="ECO:0000259" key="5">
    <source>
        <dbReference type="PROSITE" id="PS51192"/>
    </source>
</evidence>
<dbReference type="InterPro" id="IPR000330">
    <property type="entry name" value="SNF2_N"/>
</dbReference>
<feature type="domain" description="SWIM-type" evidence="4">
    <location>
        <begin position="60"/>
        <end position="98"/>
    </location>
</feature>
<dbReference type="Gene3D" id="3.40.50.10810">
    <property type="entry name" value="Tandem AAA-ATPase domain"/>
    <property type="match status" value="1"/>
</dbReference>
<dbReference type="SUPFAM" id="SSF52540">
    <property type="entry name" value="P-loop containing nucleoside triphosphate hydrolases"/>
    <property type="match status" value="2"/>
</dbReference>
<feature type="region of interest" description="Disordered" evidence="3">
    <location>
        <begin position="139"/>
        <end position="178"/>
    </location>
</feature>
<dbReference type="InterPro" id="IPR027417">
    <property type="entry name" value="P-loop_NTPase"/>
</dbReference>
<organism evidence="7 8">
    <name type="scientific">Pajaroellobacter abortibovis</name>
    <dbReference type="NCBI Taxonomy" id="1882918"/>
    <lineage>
        <taxon>Bacteria</taxon>
        <taxon>Pseudomonadati</taxon>
        <taxon>Myxococcota</taxon>
        <taxon>Polyangia</taxon>
        <taxon>Polyangiales</taxon>
        <taxon>Polyangiaceae</taxon>
    </lineage>
</organism>
<dbReference type="OrthoDB" id="9814088at2"/>
<keyword evidence="2" id="KW-0863">Zinc-finger</keyword>
<dbReference type="InterPro" id="IPR007527">
    <property type="entry name" value="Znf_SWIM"/>
</dbReference>
<evidence type="ECO:0000259" key="4">
    <source>
        <dbReference type="PROSITE" id="PS50966"/>
    </source>
</evidence>
<dbReference type="Pfam" id="PF00176">
    <property type="entry name" value="SNF2-rel_dom"/>
    <property type="match status" value="1"/>
</dbReference>
<dbReference type="STRING" id="1882918.BCY86_03140"/>
<dbReference type="GO" id="GO:0005524">
    <property type="term" value="F:ATP binding"/>
    <property type="evidence" value="ECO:0007669"/>
    <property type="project" value="InterPro"/>
</dbReference>
<dbReference type="KEGG" id="pabo:BCY86_03140"/>
<accession>A0A1L6MW91</accession>
<dbReference type="EMBL" id="CP016908">
    <property type="protein sequence ID" value="APR99781.1"/>
    <property type="molecule type" value="Genomic_DNA"/>
</dbReference>
<dbReference type="InterPro" id="IPR050496">
    <property type="entry name" value="SNF2_RAD54_helicase_repair"/>
</dbReference>
<evidence type="ECO:0000313" key="8">
    <source>
        <dbReference type="Proteomes" id="UP000185544"/>
    </source>
</evidence>
<name>A0A1L6MW91_9BACT</name>
<dbReference type="InterPro" id="IPR038718">
    <property type="entry name" value="SNF2-like_sf"/>
</dbReference>
<dbReference type="PROSITE" id="PS51194">
    <property type="entry name" value="HELICASE_CTER"/>
    <property type="match status" value="1"/>
</dbReference>
<dbReference type="SMART" id="SM00490">
    <property type="entry name" value="HELICc"/>
    <property type="match status" value="1"/>
</dbReference>
<dbReference type="InterPro" id="IPR001650">
    <property type="entry name" value="Helicase_C-like"/>
</dbReference>
<dbReference type="PROSITE" id="PS50966">
    <property type="entry name" value="ZF_SWIM"/>
    <property type="match status" value="1"/>
</dbReference>
<dbReference type="GO" id="GO:0016787">
    <property type="term" value="F:hydrolase activity"/>
    <property type="evidence" value="ECO:0007669"/>
    <property type="project" value="UniProtKB-KW"/>
</dbReference>
<evidence type="ECO:0000256" key="1">
    <source>
        <dbReference type="ARBA" id="ARBA00022801"/>
    </source>
</evidence>
<keyword evidence="8" id="KW-1185">Reference proteome</keyword>
<dbReference type="PROSITE" id="PS51192">
    <property type="entry name" value="HELICASE_ATP_BIND_1"/>
    <property type="match status" value="1"/>
</dbReference>
<dbReference type="InterPro" id="IPR049730">
    <property type="entry name" value="SNF2/RAD54-like_C"/>
</dbReference>
<dbReference type="SMART" id="SM00487">
    <property type="entry name" value="DEXDc"/>
    <property type="match status" value="1"/>
</dbReference>
<sequence>MSTPFTNAISILNDRVIRRLLGARSFLRGYNYVRRRAVSQIKIEGASAHAFVCGSQTEPYAVQIRLTSAGISSECSCPASSKIQGHCKHVAALLIALRDQVWSTGAGCQTPPFAEHSSGAVAGSPQNGHGFLVESHASSSLAHAKRNKRSRLRTSRGASSNGGRSGRARTEGILSSSTPCPSGVHVWLPHQGVVLPQSIEYRLQVKPGVLTVTLLDPSARTRLLPSTLLVAQDETPTPDRDAIRLLARLENSGSRRIGIEVRGEDASELLSLLKGRKVILEPAMMELRFGEEPLKARFDLDLSENGAHVFVKVSFARSDDSRRFTLTQGAWFEGDPGWHVDPQEGVARPIERRVSPATMRRLLRTPVLQAPMENLSALIAEGLPRVVLQVGAELPELSQVADVVDVVLTFRVWATGTLTDARVFLRAAYEDMEVDVRADGMTPPVMVKPPDTASPTRRARCIRCDIAAQQEAVEKLRELGLTPDEEGNGFMASGDDAVRFWTEGISTLPEEWDLFIPDDLVDVHVRTEVLGAHARVFSGVDWLSLRLSFEAEGVAVTQEELARCLAEGRRYVRLSEGSYARVDIQKVREVLQRQAEILATSNASNGRLPLSQAGRLQDLLACVNHSTVSDETRELFHKLKHIEEIRGTRKPRNLKASLRPYQEAGFHWLWFLHEIGSGGVLADDMGLGKTLQTIALLLAVKNADEKEASVSKPFKALIVAPTSVVTNWMREIDRFAPSLRHAVWHGIDRKERTDELENAEVVITSYALLRRDEGLLSGISWRYVVLDEAQNIKNPLSATARAAKCLPADRRLALTGTPIENRLSEIWSIFDFVSPELLGCLDRFEEKYSRPIEAGDTKMAERLRAAIHPFILRRTKGEVAKDLPEKIEADQFCELTGEQAALYAAVLREVRAQVMGEVERVGVARSHLQILSGLTRLRQAACDPRLLGLPRDFTDEDSGKIMALRELIQTCVAGGHRVLVFSQFVSMLQIICRLMEQEQVLYEYLDGATKDRLARVENFQREDGPPVFLISLKAGGSGLNLTAADTVIHFDPWWNPAVEDQATDRVYRLGQTKVVTAYRLIAKGTIEEKILELGGKKRELVGTVLSEDVGGAKKLTKGDLEELFRFDG</sequence>
<dbReference type="GO" id="GO:0008270">
    <property type="term" value="F:zinc ion binding"/>
    <property type="evidence" value="ECO:0007669"/>
    <property type="project" value="UniProtKB-KW"/>
</dbReference>
<dbReference type="GO" id="GO:0015616">
    <property type="term" value="F:DNA translocase activity"/>
    <property type="evidence" value="ECO:0007669"/>
    <property type="project" value="TreeGrafter"/>
</dbReference>
<keyword evidence="2" id="KW-0862">Zinc</keyword>
<reference evidence="7 8" key="1">
    <citation type="submission" date="2016-08" db="EMBL/GenBank/DDBJ databases">
        <title>Identification and validation of antigenic proteins from Pajaroellobacter abortibovis using de-novo genome sequence assembly and reverse vaccinology.</title>
        <authorList>
            <person name="Welly B.T."/>
            <person name="Miller M.R."/>
            <person name="Stott J.L."/>
            <person name="Blanchard M.T."/>
            <person name="Islas-Trejo A.D."/>
            <person name="O'Rourke S.M."/>
            <person name="Young A.E."/>
            <person name="Medrano J.F."/>
            <person name="Van Eenennaam A.L."/>
        </authorList>
    </citation>
    <scope>NUCLEOTIDE SEQUENCE [LARGE SCALE GENOMIC DNA]</scope>
    <source>
        <strain evidence="7 8">BTF92-0548A/99-0131</strain>
    </source>
</reference>
<feature type="domain" description="Helicase ATP-binding" evidence="5">
    <location>
        <begin position="670"/>
        <end position="836"/>
    </location>
</feature>
<dbReference type="Gene3D" id="3.40.50.300">
    <property type="entry name" value="P-loop containing nucleotide triphosphate hydrolases"/>
    <property type="match status" value="1"/>
</dbReference>
<evidence type="ECO:0000256" key="2">
    <source>
        <dbReference type="PROSITE-ProRule" id="PRU00325"/>
    </source>
</evidence>
<dbReference type="Pfam" id="PF04434">
    <property type="entry name" value="SWIM"/>
    <property type="match status" value="1"/>
</dbReference>
<dbReference type="InterPro" id="IPR014001">
    <property type="entry name" value="Helicase_ATP-bd"/>
</dbReference>
<feature type="domain" description="Helicase C-terminal" evidence="6">
    <location>
        <begin position="963"/>
        <end position="1121"/>
    </location>
</feature>
<dbReference type="PANTHER" id="PTHR45629">
    <property type="entry name" value="SNF2/RAD54 FAMILY MEMBER"/>
    <property type="match status" value="1"/>
</dbReference>
<dbReference type="CDD" id="cd18793">
    <property type="entry name" value="SF2_C_SNF"/>
    <property type="match status" value="1"/>
</dbReference>
<proteinExistence type="predicted"/>
<keyword evidence="1" id="KW-0378">Hydrolase</keyword>
<dbReference type="PANTHER" id="PTHR45629:SF7">
    <property type="entry name" value="DNA EXCISION REPAIR PROTEIN ERCC-6-RELATED"/>
    <property type="match status" value="1"/>
</dbReference>
<protein>
    <recommendedName>
        <fullName evidence="9">Helicase</fullName>
    </recommendedName>
</protein>
<evidence type="ECO:0000313" key="7">
    <source>
        <dbReference type="EMBL" id="APR99781.1"/>
    </source>
</evidence>
<dbReference type="CDD" id="cd18012">
    <property type="entry name" value="DEXQc_arch_SWI2_SNF2"/>
    <property type="match status" value="1"/>
</dbReference>
<gene>
    <name evidence="7" type="ORF">BCY86_03140</name>
</gene>
<evidence type="ECO:0000256" key="3">
    <source>
        <dbReference type="SAM" id="MobiDB-lite"/>
    </source>
</evidence>
<evidence type="ECO:0008006" key="9">
    <source>
        <dbReference type="Google" id="ProtNLM"/>
    </source>
</evidence>
<keyword evidence="2" id="KW-0479">Metal-binding</keyword>